<organism evidence="1 2">
    <name type="scientific">Caerostris extrusa</name>
    <name type="common">Bark spider</name>
    <name type="synonym">Caerostris bankana</name>
    <dbReference type="NCBI Taxonomy" id="172846"/>
    <lineage>
        <taxon>Eukaryota</taxon>
        <taxon>Metazoa</taxon>
        <taxon>Ecdysozoa</taxon>
        <taxon>Arthropoda</taxon>
        <taxon>Chelicerata</taxon>
        <taxon>Arachnida</taxon>
        <taxon>Araneae</taxon>
        <taxon>Araneomorphae</taxon>
        <taxon>Entelegynae</taxon>
        <taxon>Araneoidea</taxon>
        <taxon>Araneidae</taxon>
        <taxon>Caerostris</taxon>
    </lineage>
</organism>
<sequence>MQRRYTKSWDIALGADSCSSVGDLNELMPECVLKEGNRLYPPGPCIGRKISEHLTGLWRDGSESPGVSHSEKLLPSLSGLEDQVLPVARLKVSNRLNPPASSSDADNSDGIFNCSLKI</sequence>
<protein>
    <submittedName>
        <fullName evidence="1">Uncharacterized protein</fullName>
    </submittedName>
</protein>
<name>A0AAV4N341_CAEEX</name>
<dbReference type="Proteomes" id="UP001054945">
    <property type="component" value="Unassembled WGS sequence"/>
</dbReference>
<dbReference type="AlphaFoldDB" id="A0AAV4N341"/>
<proteinExistence type="predicted"/>
<evidence type="ECO:0000313" key="2">
    <source>
        <dbReference type="Proteomes" id="UP001054945"/>
    </source>
</evidence>
<keyword evidence="2" id="KW-1185">Reference proteome</keyword>
<accession>A0AAV4N341</accession>
<dbReference type="EMBL" id="BPLR01002829">
    <property type="protein sequence ID" value="GIX78245.1"/>
    <property type="molecule type" value="Genomic_DNA"/>
</dbReference>
<evidence type="ECO:0000313" key="1">
    <source>
        <dbReference type="EMBL" id="GIX78245.1"/>
    </source>
</evidence>
<reference evidence="1 2" key="1">
    <citation type="submission" date="2021-06" db="EMBL/GenBank/DDBJ databases">
        <title>Caerostris extrusa draft genome.</title>
        <authorList>
            <person name="Kono N."/>
            <person name="Arakawa K."/>
        </authorList>
    </citation>
    <scope>NUCLEOTIDE SEQUENCE [LARGE SCALE GENOMIC DNA]</scope>
</reference>
<gene>
    <name evidence="1" type="ORF">CEXT_4761</name>
</gene>
<comment type="caution">
    <text evidence="1">The sequence shown here is derived from an EMBL/GenBank/DDBJ whole genome shotgun (WGS) entry which is preliminary data.</text>
</comment>